<proteinExistence type="predicted"/>
<evidence type="ECO:0000313" key="2">
    <source>
        <dbReference type="EMBL" id="GIY78035.1"/>
    </source>
</evidence>
<accession>A0AAV4W7K3</accession>
<gene>
    <name evidence="2" type="ORF">CDAR_232541</name>
</gene>
<dbReference type="InterPro" id="IPR011989">
    <property type="entry name" value="ARM-like"/>
</dbReference>
<feature type="domain" description="PUL" evidence="1">
    <location>
        <begin position="106"/>
        <end position="358"/>
    </location>
</feature>
<dbReference type="EMBL" id="BPLQ01014199">
    <property type="protein sequence ID" value="GIY78035.1"/>
    <property type="molecule type" value="Genomic_DNA"/>
</dbReference>
<sequence>MANLNVDDDVVFKSIRGYDDSHYKESRKESYDPDVVESWSSEAKDIEAFINIRGKNYKIRLKKDECPLQVATKFINENNLHFAKYDNIVRFIERHIADKVLPEIHELFPFEEYNVDFNVDVISLRSKLYKSNELVPEPQRLSREDIDKVMLLTKFPEVVTQEQFQLLNRILNWNDDFKIPGLELFSFAIQTGGVSNEMTDLVFHHLLQILKLEKPHAISTLALKTLCNYFYLKEGAVLMVKFQKKIFNMVEQAVRSCENLHAFTSTLYMNYAVAVFKHLLVSMGAYCLSLQKITQIIKNPHSMFKLFVTIETMCIRHTSAYLTFKSLNLYSTLVTCKEHELDYKGNVIFKKLLKRFKP</sequence>
<evidence type="ECO:0000259" key="1">
    <source>
        <dbReference type="PROSITE" id="PS51396"/>
    </source>
</evidence>
<dbReference type="Pfam" id="PF08324">
    <property type="entry name" value="PUL"/>
    <property type="match status" value="1"/>
</dbReference>
<evidence type="ECO:0000313" key="3">
    <source>
        <dbReference type="Proteomes" id="UP001054837"/>
    </source>
</evidence>
<dbReference type="InterPro" id="IPR013535">
    <property type="entry name" value="PUL_dom"/>
</dbReference>
<keyword evidence="3" id="KW-1185">Reference proteome</keyword>
<dbReference type="Proteomes" id="UP001054837">
    <property type="component" value="Unassembled WGS sequence"/>
</dbReference>
<comment type="caution">
    <text evidence="2">The sequence shown here is derived from an EMBL/GenBank/DDBJ whole genome shotgun (WGS) entry which is preliminary data.</text>
</comment>
<dbReference type="PROSITE" id="PS51396">
    <property type="entry name" value="PUL"/>
    <property type="match status" value="1"/>
</dbReference>
<dbReference type="Gene3D" id="1.25.10.10">
    <property type="entry name" value="Leucine-rich Repeat Variant"/>
    <property type="match status" value="1"/>
</dbReference>
<organism evidence="2 3">
    <name type="scientific">Caerostris darwini</name>
    <dbReference type="NCBI Taxonomy" id="1538125"/>
    <lineage>
        <taxon>Eukaryota</taxon>
        <taxon>Metazoa</taxon>
        <taxon>Ecdysozoa</taxon>
        <taxon>Arthropoda</taxon>
        <taxon>Chelicerata</taxon>
        <taxon>Arachnida</taxon>
        <taxon>Araneae</taxon>
        <taxon>Araneomorphae</taxon>
        <taxon>Entelegynae</taxon>
        <taxon>Araneoidea</taxon>
        <taxon>Araneidae</taxon>
        <taxon>Caerostris</taxon>
    </lineage>
</organism>
<name>A0AAV4W7K3_9ARAC</name>
<reference evidence="2 3" key="1">
    <citation type="submission" date="2021-06" db="EMBL/GenBank/DDBJ databases">
        <title>Caerostris darwini draft genome.</title>
        <authorList>
            <person name="Kono N."/>
            <person name="Arakawa K."/>
        </authorList>
    </citation>
    <scope>NUCLEOTIDE SEQUENCE [LARGE SCALE GENOMIC DNA]</scope>
</reference>
<dbReference type="InterPro" id="IPR038122">
    <property type="entry name" value="PFU_sf"/>
</dbReference>
<dbReference type="Gene3D" id="3.10.20.870">
    <property type="entry name" value="PFU (PLAA family ubiquitin binding), C-terminal domain"/>
    <property type="match status" value="1"/>
</dbReference>
<protein>
    <recommendedName>
        <fullName evidence="1">PUL domain-containing protein</fullName>
    </recommendedName>
</protein>
<dbReference type="AlphaFoldDB" id="A0AAV4W7K3"/>